<dbReference type="PANTHER" id="PTHR30160">
    <property type="entry name" value="TETRAACYLDISACCHARIDE 4'-KINASE-RELATED"/>
    <property type="match status" value="1"/>
</dbReference>
<evidence type="ECO:0000313" key="4">
    <source>
        <dbReference type="Proteomes" id="UP000245711"/>
    </source>
</evidence>
<dbReference type="InterPro" id="IPR002201">
    <property type="entry name" value="Glyco_trans_9"/>
</dbReference>
<dbReference type="SUPFAM" id="SSF53756">
    <property type="entry name" value="UDP-Glycosyltransferase/glycogen phosphorylase"/>
    <property type="match status" value="1"/>
</dbReference>
<name>A0A2S2C3U8_9NOCA</name>
<dbReference type="Proteomes" id="UP000245711">
    <property type="component" value="Chromosome"/>
</dbReference>
<dbReference type="GO" id="GO:0005829">
    <property type="term" value="C:cytosol"/>
    <property type="evidence" value="ECO:0007669"/>
    <property type="project" value="TreeGrafter"/>
</dbReference>
<evidence type="ECO:0000256" key="2">
    <source>
        <dbReference type="ARBA" id="ARBA00022679"/>
    </source>
</evidence>
<dbReference type="PANTHER" id="PTHR30160:SF1">
    <property type="entry name" value="LIPOPOLYSACCHARIDE 1,2-N-ACETYLGLUCOSAMINETRANSFERASE-RELATED"/>
    <property type="match status" value="1"/>
</dbReference>
<dbReference type="AlphaFoldDB" id="A0A2S2C3U8"/>
<dbReference type="EMBL" id="CP021354">
    <property type="protein sequence ID" value="AWK75555.1"/>
    <property type="molecule type" value="Genomic_DNA"/>
</dbReference>
<evidence type="ECO:0000313" key="3">
    <source>
        <dbReference type="EMBL" id="AWK75555.1"/>
    </source>
</evidence>
<gene>
    <name evidence="3" type="ORF">CBI38_14635</name>
</gene>
<dbReference type="GO" id="GO:0008713">
    <property type="term" value="F:ADP-heptose-lipopolysaccharide heptosyltransferase activity"/>
    <property type="evidence" value="ECO:0007669"/>
    <property type="project" value="TreeGrafter"/>
</dbReference>
<protein>
    <submittedName>
        <fullName evidence="3">Glycosyl transferase</fullName>
    </submittedName>
</protein>
<keyword evidence="2 3" id="KW-0808">Transferase</keyword>
<keyword evidence="1" id="KW-0328">Glycosyltransferase</keyword>
<dbReference type="OrthoDB" id="9807356at2"/>
<organism evidence="3 4">
    <name type="scientific">Rhodococcus oxybenzonivorans</name>
    <dbReference type="NCBI Taxonomy" id="1990687"/>
    <lineage>
        <taxon>Bacteria</taxon>
        <taxon>Bacillati</taxon>
        <taxon>Actinomycetota</taxon>
        <taxon>Actinomycetes</taxon>
        <taxon>Mycobacteriales</taxon>
        <taxon>Nocardiaceae</taxon>
        <taxon>Rhodococcus</taxon>
    </lineage>
</organism>
<reference evidence="3 4" key="1">
    <citation type="submission" date="2017-05" db="EMBL/GenBank/DDBJ databases">
        <title>Isolation of Rhodococcus sp. S2-17 biodegrading of BP-3.</title>
        <authorList>
            <person name="Lee Y."/>
            <person name="Kim K.H."/>
            <person name="Chun B.H."/>
            <person name="Jung H.S."/>
            <person name="Jeon C.O."/>
        </authorList>
    </citation>
    <scope>NUCLEOTIDE SEQUENCE [LARGE SCALE GENOMIC DNA]</scope>
    <source>
        <strain evidence="3 4">S2-17</strain>
    </source>
</reference>
<evidence type="ECO:0000256" key="1">
    <source>
        <dbReference type="ARBA" id="ARBA00022676"/>
    </source>
</evidence>
<proteinExistence type="predicted"/>
<dbReference type="KEGG" id="roz:CBI38_14635"/>
<dbReference type="GO" id="GO:0009244">
    <property type="term" value="P:lipopolysaccharide core region biosynthetic process"/>
    <property type="evidence" value="ECO:0007669"/>
    <property type="project" value="TreeGrafter"/>
</dbReference>
<dbReference type="CDD" id="cd03789">
    <property type="entry name" value="GT9_LPS_heptosyltransferase"/>
    <property type="match status" value="1"/>
</dbReference>
<keyword evidence="4" id="KW-1185">Reference proteome</keyword>
<dbReference type="Pfam" id="PF01075">
    <property type="entry name" value="Glyco_transf_9"/>
    <property type="match status" value="1"/>
</dbReference>
<sequence>MALTPTVLVLRALGIGDLLTAVPALRGLRRSCPDRRLALAAPAGLAPLVELIGAVDELVPTAGLGALDFRGGKLDLAVNLHGRGPESIADLLRQNPPRTLTYRHADYPDLPGPEWVADQHEVQRWCSLLEWFGIPCNAEALDLTPPPEASAAPGAVVIHPGAASPARRWPVDRFGAVARVLADRGHRVVVTGSAGERPLAEAVADSAGLPPGAVLAGEMSLRGTAAVVADARLVLCGDTGIAHLATAFRAPSVILFGPVSPAHWGPPRRPQHACLWSGRRGDPHGSSLDPGLAAITVEDVLGAVGEVCAEKHAMEGGLDV</sequence>
<dbReference type="Gene3D" id="3.40.50.2000">
    <property type="entry name" value="Glycogen Phosphorylase B"/>
    <property type="match status" value="2"/>
</dbReference>
<accession>A0A2S2C3U8</accession>
<dbReference type="InterPro" id="IPR051199">
    <property type="entry name" value="LPS_LOS_Heptosyltrfase"/>
</dbReference>